<dbReference type="EMBL" id="ADBV01016839">
    <property type="protein sequence ID" value="EJW72138.1"/>
    <property type="molecule type" value="Genomic_DNA"/>
</dbReference>
<feature type="non-terminal residue" evidence="1">
    <location>
        <position position="74"/>
    </location>
</feature>
<gene>
    <name evidence="1" type="ORF">WUBG_16955</name>
</gene>
<accession>J9DR80</accession>
<reference evidence="2" key="1">
    <citation type="submission" date="2012-08" db="EMBL/GenBank/DDBJ databases">
        <title>The Genome Sequence of Wuchereria bancrofti.</title>
        <authorList>
            <person name="Nutman T.B."/>
            <person name="Fink D.L."/>
            <person name="Russ C."/>
            <person name="Young S."/>
            <person name="Zeng Q."/>
            <person name="Koehrsen M."/>
            <person name="Alvarado L."/>
            <person name="Berlin A."/>
            <person name="Chapman S.B."/>
            <person name="Chen Z."/>
            <person name="Freedman E."/>
            <person name="Gellesch M."/>
            <person name="Goldberg J."/>
            <person name="Griggs A."/>
            <person name="Gujja S."/>
            <person name="Heilman E.R."/>
            <person name="Heiman D."/>
            <person name="Hepburn T."/>
            <person name="Howarth C."/>
            <person name="Jen D."/>
            <person name="Larson L."/>
            <person name="Lewis B."/>
            <person name="Mehta T."/>
            <person name="Park D."/>
            <person name="Pearson M."/>
            <person name="Roberts A."/>
            <person name="Saif S."/>
            <person name="Shea T."/>
            <person name="Shenoy N."/>
            <person name="Sisk P."/>
            <person name="Stolte C."/>
            <person name="Sykes S."/>
            <person name="Walk T."/>
            <person name="White J."/>
            <person name="Yandava C."/>
            <person name="Haas B."/>
            <person name="Henn M.R."/>
            <person name="Nusbaum C."/>
            <person name="Birren B."/>
        </authorList>
    </citation>
    <scope>NUCLEOTIDE SEQUENCE [LARGE SCALE GENOMIC DNA]</scope>
    <source>
        <strain evidence="2">NA</strain>
    </source>
</reference>
<organism evidence="1 2">
    <name type="scientific">Wuchereria bancrofti</name>
    <dbReference type="NCBI Taxonomy" id="6293"/>
    <lineage>
        <taxon>Eukaryota</taxon>
        <taxon>Metazoa</taxon>
        <taxon>Ecdysozoa</taxon>
        <taxon>Nematoda</taxon>
        <taxon>Chromadorea</taxon>
        <taxon>Rhabditida</taxon>
        <taxon>Spirurina</taxon>
        <taxon>Spiruromorpha</taxon>
        <taxon>Filarioidea</taxon>
        <taxon>Onchocercidae</taxon>
        <taxon>Wuchereria</taxon>
    </lineage>
</organism>
<comment type="caution">
    <text evidence="1">The sequence shown here is derived from an EMBL/GenBank/DDBJ whole genome shotgun (WGS) entry which is preliminary data.</text>
</comment>
<sequence length="74" mass="8151">MIFNGRELFINIGIIYGFAESLPAHSFPLFVASVSQREMFASSPLSFIKSLCSDILLSLVDLSEPPQIESSLTK</sequence>
<protein>
    <submittedName>
        <fullName evidence="1">Uncharacterized protein</fullName>
    </submittedName>
</protein>
<dbReference type="AlphaFoldDB" id="J9DR80"/>
<evidence type="ECO:0000313" key="2">
    <source>
        <dbReference type="Proteomes" id="UP000004810"/>
    </source>
</evidence>
<name>J9DR80_WUCBA</name>
<dbReference type="Proteomes" id="UP000004810">
    <property type="component" value="Unassembled WGS sequence"/>
</dbReference>
<proteinExistence type="predicted"/>
<evidence type="ECO:0000313" key="1">
    <source>
        <dbReference type="EMBL" id="EJW72138.1"/>
    </source>
</evidence>